<keyword evidence="2" id="KW-1185">Reference proteome</keyword>
<evidence type="ECO:0000313" key="2">
    <source>
        <dbReference type="Proteomes" id="UP000814140"/>
    </source>
</evidence>
<organism evidence="1 2">
    <name type="scientific">Artomyces pyxidatus</name>
    <dbReference type="NCBI Taxonomy" id="48021"/>
    <lineage>
        <taxon>Eukaryota</taxon>
        <taxon>Fungi</taxon>
        <taxon>Dikarya</taxon>
        <taxon>Basidiomycota</taxon>
        <taxon>Agaricomycotina</taxon>
        <taxon>Agaricomycetes</taxon>
        <taxon>Russulales</taxon>
        <taxon>Auriscalpiaceae</taxon>
        <taxon>Artomyces</taxon>
    </lineage>
</organism>
<dbReference type="Proteomes" id="UP000814140">
    <property type="component" value="Unassembled WGS sequence"/>
</dbReference>
<gene>
    <name evidence="1" type="ORF">BV25DRAFT_1605061</name>
</gene>
<reference evidence="1" key="2">
    <citation type="journal article" date="2022" name="New Phytol.">
        <title>Evolutionary transition to the ectomycorrhizal habit in the genomes of a hyperdiverse lineage of mushroom-forming fungi.</title>
        <authorList>
            <person name="Looney B."/>
            <person name="Miyauchi S."/>
            <person name="Morin E."/>
            <person name="Drula E."/>
            <person name="Courty P.E."/>
            <person name="Kohler A."/>
            <person name="Kuo A."/>
            <person name="LaButti K."/>
            <person name="Pangilinan J."/>
            <person name="Lipzen A."/>
            <person name="Riley R."/>
            <person name="Andreopoulos W."/>
            <person name="He G."/>
            <person name="Johnson J."/>
            <person name="Nolan M."/>
            <person name="Tritt A."/>
            <person name="Barry K.W."/>
            <person name="Grigoriev I.V."/>
            <person name="Nagy L.G."/>
            <person name="Hibbett D."/>
            <person name="Henrissat B."/>
            <person name="Matheny P.B."/>
            <person name="Labbe J."/>
            <person name="Martin F.M."/>
        </authorList>
    </citation>
    <scope>NUCLEOTIDE SEQUENCE</scope>
    <source>
        <strain evidence="1">HHB10654</strain>
    </source>
</reference>
<reference evidence="1" key="1">
    <citation type="submission" date="2021-03" db="EMBL/GenBank/DDBJ databases">
        <authorList>
            <consortium name="DOE Joint Genome Institute"/>
            <person name="Ahrendt S."/>
            <person name="Looney B.P."/>
            <person name="Miyauchi S."/>
            <person name="Morin E."/>
            <person name="Drula E."/>
            <person name="Courty P.E."/>
            <person name="Chicoki N."/>
            <person name="Fauchery L."/>
            <person name="Kohler A."/>
            <person name="Kuo A."/>
            <person name="Labutti K."/>
            <person name="Pangilinan J."/>
            <person name="Lipzen A."/>
            <person name="Riley R."/>
            <person name="Andreopoulos W."/>
            <person name="He G."/>
            <person name="Johnson J."/>
            <person name="Barry K.W."/>
            <person name="Grigoriev I.V."/>
            <person name="Nagy L."/>
            <person name="Hibbett D."/>
            <person name="Henrissat B."/>
            <person name="Matheny P.B."/>
            <person name="Labbe J."/>
            <person name="Martin F."/>
        </authorList>
    </citation>
    <scope>NUCLEOTIDE SEQUENCE</scope>
    <source>
        <strain evidence="1">HHB10654</strain>
    </source>
</reference>
<sequence length="160" mass="17801">MKRQDAEGKRVWDGDRVQRGIWPVCNAPVQMRHCSTHLITGTLVRPYADVHCLAPSGLDDCSTASTRVPLATPRPSPAPPTSPVPPLLASPRHDSIDRHLAIRDHPAHSGPPHPLPIRSRASLHAIAARMTPSRYRYGTPLCRCRLRHFWLPGTPRFART</sequence>
<protein>
    <submittedName>
        <fullName evidence="1">Uncharacterized protein</fullName>
    </submittedName>
</protein>
<comment type="caution">
    <text evidence="1">The sequence shown here is derived from an EMBL/GenBank/DDBJ whole genome shotgun (WGS) entry which is preliminary data.</text>
</comment>
<name>A0ACB8TBK2_9AGAM</name>
<dbReference type="EMBL" id="MU277194">
    <property type="protein sequence ID" value="KAI0065894.1"/>
    <property type="molecule type" value="Genomic_DNA"/>
</dbReference>
<proteinExistence type="predicted"/>
<evidence type="ECO:0000313" key="1">
    <source>
        <dbReference type="EMBL" id="KAI0065894.1"/>
    </source>
</evidence>
<accession>A0ACB8TBK2</accession>